<dbReference type="AlphaFoldDB" id="A0A7X3CSQ7"/>
<dbReference type="Proteomes" id="UP000450917">
    <property type="component" value="Unassembled WGS sequence"/>
</dbReference>
<proteinExistence type="predicted"/>
<reference evidence="2 3" key="1">
    <citation type="submission" date="2019-11" db="EMBL/GenBank/DDBJ databases">
        <title>Draft genome sequences of five Paenibacillus species of dairy origin.</title>
        <authorList>
            <person name="Olajide A.M."/>
            <person name="Chen S."/>
            <person name="Lapointe G."/>
        </authorList>
    </citation>
    <scope>NUCLEOTIDE SEQUENCE [LARGE SCALE GENOMIC DNA]</scope>
    <source>
        <strain evidence="2 3">2CS3</strain>
    </source>
</reference>
<keyword evidence="1" id="KW-1133">Transmembrane helix</keyword>
<protein>
    <recommendedName>
        <fullName evidence="4">DUF1440 domain-containing protein</fullName>
    </recommendedName>
</protein>
<feature type="transmembrane region" description="Helical" evidence="1">
    <location>
        <begin position="12"/>
        <end position="32"/>
    </location>
</feature>
<evidence type="ECO:0008006" key="4">
    <source>
        <dbReference type="Google" id="ProtNLM"/>
    </source>
</evidence>
<comment type="caution">
    <text evidence="2">The sequence shown here is derived from an EMBL/GenBank/DDBJ whole genome shotgun (WGS) entry which is preliminary data.</text>
</comment>
<keyword evidence="1" id="KW-0472">Membrane</keyword>
<dbReference type="InterPro" id="IPR024563">
    <property type="entry name" value="YqhR"/>
</dbReference>
<feature type="transmembrane region" description="Helical" evidence="1">
    <location>
        <begin position="94"/>
        <end position="114"/>
    </location>
</feature>
<keyword evidence="3" id="KW-1185">Reference proteome</keyword>
<evidence type="ECO:0000256" key="1">
    <source>
        <dbReference type="SAM" id="Phobius"/>
    </source>
</evidence>
<accession>A0A7X3CSQ7</accession>
<gene>
    <name evidence="2" type="ORF">GNP93_12920</name>
</gene>
<dbReference type="RefSeq" id="WP_141334000.1">
    <property type="nucleotide sequence ID" value="NZ_WNZX01000010.1"/>
</dbReference>
<dbReference type="Pfam" id="PF11085">
    <property type="entry name" value="YqhR"/>
    <property type="match status" value="1"/>
</dbReference>
<dbReference type="EMBL" id="WNZX01000010">
    <property type="protein sequence ID" value="MUG71572.1"/>
    <property type="molecule type" value="Genomic_DNA"/>
</dbReference>
<organism evidence="2 3">
    <name type="scientific">Paenibacillus validus</name>
    <dbReference type="NCBI Taxonomy" id="44253"/>
    <lineage>
        <taxon>Bacteria</taxon>
        <taxon>Bacillati</taxon>
        <taxon>Bacillota</taxon>
        <taxon>Bacilli</taxon>
        <taxon>Bacillales</taxon>
        <taxon>Paenibacillaceae</taxon>
        <taxon>Paenibacillus</taxon>
    </lineage>
</organism>
<name>A0A7X3CSQ7_9BACL</name>
<feature type="transmembrane region" description="Helical" evidence="1">
    <location>
        <begin position="66"/>
        <end position="88"/>
    </location>
</feature>
<evidence type="ECO:0000313" key="3">
    <source>
        <dbReference type="Proteomes" id="UP000450917"/>
    </source>
</evidence>
<keyword evidence="1" id="KW-0812">Transmembrane</keyword>
<feature type="transmembrane region" description="Helical" evidence="1">
    <location>
        <begin position="126"/>
        <end position="147"/>
    </location>
</feature>
<evidence type="ECO:0000313" key="2">
    <source>
        <dbReference type="EMBL" id="MUG71572.1"/>
    </source>
</evidence>
<sequence>MQQQQRHEQAKTNKWTFAFYIGLFAGLIWGGLKIIEHYFHFTSLSPGFLLEPFFLHSFLSSWPGYLLGWGAFIVMSVAAALLYALILAKARGSWFGLFYGAAWWAAIFMFIGPVTGMMPWMIRMDLNTILTDACLFLIWGLFIGYSISFEFTDERSREPYRKKPGTPEAV</sequence>